<feature type="transmembrane region" description="Helical" evidence="7">
    <location>
        <begin position="20"/>
        <end position="44"/>
    </location>
</feature>
<keyword evidence="5 7" id="KW-0472">Membrane</keyword>
<dbReference type="STRING" id="1642646.ING2E5A_2116"/>
<sequence length="300" mass="35442">MIGNNRNGIGFYLLYGAANLMALLPFPILYLFSDILYIIVYCLVGYRRKIVRKNLTRSFPHKRKKEIRQIERQFYRHLCDYFVETVKTLRISEKEIRKRMVFTNPEIINRLIQNGKSCILSLGHYGNWEWVPSISLYLSPGVEPGQIYKELKSKAFDELFLRIRARFKPLSIEMKSAYRTIVRKRNEGISMVIGFLTDQRPRKHGNEHWTTFLNQDTLLQTGMERIARQLGFSVVYLDIRKVKRGHYVGNFSVITPDASAEEELTVTEKYTRKLEETILNDPAYYLWSHNKWSRSRNQEG</sequence>
<dbReference type="GO" id="GO:0009247">
    <property type="term" value="P:glycolipid biosynthetic process"/>
    <property type="evidence" value="ECO:0007669"/>
    <property type="project" value="UniProtKB-ARBA"/>
</dbReference>
<keyword evidence="7" id="KW-1133">Transmembrane helix</keyword>
<dbReference type="PANTHER" id="PTHR30606:SF10">
    <property type="entry name" value="PHOSPHATIDYLINOSITOL MANNOSIDE ACYLTRANSFERASE"/>
    <property type="match status" value="1"/>
</dbReference>
<evidence type="ECO:0000256" key="2">
    <source>
        <dbReference type="ARBA" id="ARBA00022475"/>
    </source>
</evidence>
<keyword evidence="3" id="KW-0997">Cell inner membrane</keyword>
<name>A0A1G4G8S9_9BACT</name>
<evidence type="ECO:0000313" key="8">
    <source>
        <dbReference type="EMBL" id="SCM58930.1"/>
    </source>
</evidence>
<keyword evidence="9" id="KW-1185">Reference proteome</keyword>
<dbReference type="Proteomes" id="UP000178485">
    <property type="component" value="Chromosome i"/>
</dbReference>
<keyword evidence="6" id="KW-0012">Acyltransferase</keyword>
<dbReference type="InterPro" id="IPR004960">
    <property type="entry name" value="LipA_acyltrans"/>
</dbReference>
<keyword evidence="4" id="KW-0808">Transferase</keyword>
<evidence type="ECO:0000256" key="4">
    <source>
        <dbReference type="ARBA" id="ARBA00022679"/>
    </source>
</evidence>
<dbReference type="GO" id="GO:0016746">
    <property type="term" value="F:acyltransferase activity"/>
    <property type="evidence" value="ECO:0007669"/>
    <property type="project" value="UniProtKB-KW"/>
</dbReference>
<gene>
    <name evidence="8" type="ORF">ING2E5A_2116</name>
</gene>
<dbReference type="EMBL" id="LT608328">
    <property type="protein sequence ID" value="SCM58930.1"/>
    <property type="molecule type" value="Genomic_DNA"/>
</dbReference>
<dbReference type="Pfam" id="PF03279">
    <property type="entry name" value="Lip_A_acyltrans"/>
    <property type="match status" value="1"/>
</dbReference>
<keyword evidence="2" id="KW-1003">Cell membrane</keyword>
<protein>
    <recommendedName>
        <fullName evidence="10">Acetyltransferase</fullName>
    </recommendedName>
</protein>
<dbReference type="RefSeq" id="WP_071137314.1">
    <property type="nucleotide sequence ID" value="NZ_DUQN01000098.1"/>
</dbReference>
<reference evidence="8 9" key="1">
    <citation type="submission" date="2016-08" db="EMBL/GenBank/DDBJ databases">
        <authorList>
            <person name="Seilhamer J.J."/>
        </authorList>
    </citation>
    <scope>NUCLEOTIDE SEQUENCE [LARGE SCALE GENOMIC DNA]</scope>
    <source>
        <strain evidence="8">ING2-E5A</strain>
    </source>
</reference>
<dbReference type="AlphaFoldDB" id="A0A1G4G8S9"/>
<evidence type="ECO:0000256" key="6">
    <source>
        <dbReference type="ARBA" id="ARBA00023315"/>
    </source>
</evidence>
<dbReference type="PANTHER" id="PTHR30606">
    <property type="entry name" value="LIPID A BIOSYNTHESIS LAUROYL ACYLTRANSFERASE"/>
    <property type="match status" value="1"/>
</dbReference>
<organism evidence="8 9">
    <name type="scientific">Petrimonas mucosa</name>
    <dbReference type="NCBI Taxonomy" id="1642646"/>
    <lineage>
        <taxon>Bacteria</taxon>
        <taxon>Pseudomonadati</taxon>
        <taxon>Bacteroidota</taxon>
        <taxon>Bacteroidia</taxon>
        <taxon>Bacteroidales</taxon>
        <taxon>Dysgonomonadaceae</taxon>
        <taxon>Petrimonas</taxon>
    </lineage>
</organism>
<keyword evidence="7" id="KW-0812">Transmembrane</keyword>
<evidence type="ECO:0000256" key="5">
    <source>
        <dbReference type="ARBA" id="ARBA00023136"/>
    </source>
</evidence>
<accession>A0A1G4G8S9</accession>
<dbReference type="KEGG" id="pmuc:ING2E5A_2116"/>
<proteinExistence type="predicted"/>
<evidence type="ECO:0000256" key="3">
    <source>
        <dbReference type="ARBA" id="ARBA00022519"/>
    </source>
</evidence>
<comment type="subcellular location">
    <subcellularLocation>
        <location evidence="1">Cell inner membrane</location>
    </subcellularLocation>
</comment>
<evidence type="ECO:0000256" key="1">
    <source>
        <dbReference type="ARBA" id="ARBA00004533"/>
    </source>
</evidence>
<evidence type="ECO:0008006" key="10">
    <source>
        <dbReference type="Google" id="ProtNLM"/>
    </source>
</evidence>
<dbReference type="GO" id="GO:0005886">
    <property type="term" value="C:plasma membrane"/>
    <property type="evidence" value="ECO:0007669"/>
    <property type="project" value="UniProtKB-SubCell"/>
</dbReference>
<evidence type="ECO:0000256" key="7">
    <source>
        <dbReference type="SAM" id="Phobius"/>
    </source>
</evidence>
<dbReference type="CDD" id="cd07984">
    <property type="entry name" value="LPLAT_LABLAT-like"/>
    <property type="match status" value="1"/>
</dbReference>
<evidence type="ECO:0000313" key="9">
    <source>
        <dbReference type="Proteomes" id="UP000178485"/>
    </source>
</evidence>